<dbReference type="InterPro" id="IPR050298">
    <property type="entry name" value="Gram-neg_bact_OMP"/>
</dbReference>
<keyword evidence="5" id="KW-0812">Transmembrane</keyword>
<dbReference type="AlphaFoldDB" id="A0A191UCW3"/>
<evidence type="ECO:0000256" key="3">
    <source>
        <dbReference type="ARBA" id="ARBA00022448"/>
    </source>
</evidence>
<evidence type="ECO:0000256" key="7">
    <source>
        <dbReference type="ARBA" id="ARBA00023065"/>
    </source>
</evidence>
<evidence type="ECO:0000256" key="1">
    <source>
        <dbReference type="ARBA" id="ARBA00004571"/>
    </source>
</evidence>
<dbReference type="InterPro" id="IPR023614">
    <property type="entry name" value="Porin_dom_sf"/>
</dbReference>
<dbReference type="EMBL" id="CP015922">
    <property type="protein sequence ID" value="ANI98735.1"/>
    <property type="molecule type" value="Genomic_DNA"/>
</dbReference>
<dbReference type="GO" id="GO:0034220">
    <property type="term" value="P:monoatomic ion transmembrane transport"/>
    <property type="evidence" value="ECO:0007669"/>
    <property type="project" value="InterPro"/>
</dbReference>
<dbReference type="Gene3D" id="2.40.160.10">
    <property type="entry name" value="Porin"/>
    <property type="match status" value="1"/>
</dbReference>
<evidence type="ECO:0000256" key="10">
    <source>
        <dbReference type="ARBA" id="ARBA00023237"/>
    </source>
</evidence>
<dbReference type="InterPro" id="IPR033900">
    <property type="entry name" value="Gram_neg_porin_domain"/>
</dbReference>
<evidence type="ECO:0000256" key="11">
    <source>
        <dbReference type="SAM" id="SignalP"/>
    </source>
</evidence>
<keyword evidence="14" id="KW-1185">Reference proteome</keyword>
<dbReference type="STRING" id="1743168.A8O14_00640"/>
<evidence type="ECO:0000256" key="8">
    <source>
        <dbReference type="ARBA" id="ARBA00023114"/>
    </source>
</evidence>
<accession>A0A191UCW3</accession>
<name>A0A191UCW3_9BURK</name>
<feature type="domain" description="Porin" evidence="12">
    <location>
        <begin position="7"/>
        <end position="365"/>
    </location>
</feature>
<dbReference type="GO" id="GO:0046930">
    <property type="term" value="C:pore complex"/>
    <property type="evidence" value="ECO:0007669"/>
    <property type="project" value="UniProtKB-KW"/>
</dbReference>
<dbReference type="PRINTS" id="PR00182">
    <property type="entry name" value="ECOLNEIPORIN"/>
</dbReference>
<evidence type="ECO:0000256" key="5">
    <source>
        <dbReference type="ARBA" id="ARBA00022692"/>
    </source>
</evidence>
<gene>
    <name evidence="13" type="ORF">A8O14_00640</name>
</gene>
<evidence type="ECO:0000256" key="6">
    <source>
        <dbReference type="ARBA" id="ARBA00022729"/>
    </source>
</evidence>
<evidence type="ECO:0000313" key="14">
    <source>
        <dbReference type="Proteomes" id="UP000078463"/>
    </source>
</evidence>
<evidence type="ECO:0000256" key="2">
    <source>
        <dbReference type="ARBA" id="ARBA00011233"/>
    </source>
</evidence>
<keyword evidence="10" id="KW-0998">Cell outer membrane</keyword>
<dbReference type="GO" id="GO:0009279">
    <property type="term" value="C:cell outer membrane"/>
    <property type="evidence" value="ECO:0007669"/>
    <property type="project" value="UniProtKB-SubCell"/>
</dbReference>
<reference evidence="14" key="1">
    <citation type="submission" date="2016-05" db="EMBL/GenBank/DDBJ databases">
        <title>Polynucleobacter sp. QLW-P1FAT50C-4 genome.</title>
        <authorList>
            <person name="Hahn M.W."/>
        </authorList>
    </citation>
    <scope>NUCLEOTIDE SEQUENCE [LARGE SCALE GENOMIC DNA]</scope>
    <source>
        <strain evidence="14">QLW-P1FAT50C-4</strain>
    </source>
</reference>
<dbReference type="CDD" id="cd00342">
    <property type="entry name" value="gram_neg_porins"/>
    <property type="match status" value="1"/>
</dbReference>
<organism evidence="13 14">
    <name type="scientific">Polynucleobacter wuianus</name>
    <dbReference type="NCBI Taxonomy" id="1743168"/>
    <lineage>
        <taxon>Bacteria</taxon>
        <taxon>Pseudomonadati</taxon>
        <taxon>Pseudomonadota</taxon>
        <taxon>Betaproteobacteria</taxon>
        <taxon>Burkholderiales</taxon>
        <taxon>Burkholderiaceae</taxon>
        <taxon>Polynucleobacter</taxon>
    </lineage>
</organism>
<keyword evidence="6 11" id="KW-0732">Signal</keyword>
<comment type="subunit">
    <text evidence="2">Homotrimer.</text>
</comment>
<dbReference type="PANTHER" id="PTHR34501:SF9">
    <property type="entry name" value="MAJOR OUTER MEMBRANE PROTEIN P.IA"/>
    <property type="match status" value="1"/>
</dbReference>
<dbReference type="OrthoDB" id="9128909at2"/>
<dbReference type="SUPFAM" id="SSF56935">
    <property type="entry name" value="Porins"/>
    <property type="match status" value="1"/>
</dbReference>
<keyword evidence="7" id="KW-0406">Ion transport</keyword>
<dbReference type="KEGG" id="pwu:A8O14_00640"/>
<feature type="chain" id="PRO_5008247912" description="Porin domain-containing protein" evidence="11">
    <location>
        <begin position="21"/>
        <end position="390"/>
    </location>
</feature>
<keyword evidence="4" id="KW-1134">Transmembrane beta strand</keyword>
<dbReference type="GO" id="GO:0015288">
    <property type="term" value="F:porin activity"/>
    <property type="evidence" value="ECO:0007669"/>
    <property type="project" value="UniProtKB-KW"/>
</dbReference>
<evidence type="ECO:0000256" key="9">
    <source>
        <dbReference type="ARBA" id="ARBA00023136"/>
    </source>
</evidence>
<evidence type="ECO:0000259" key="12">
    <source>
        <dbReference type="Pfam" id="PF13609"/>
    </source>
</evidence>
<keyword evidence="3" id="KW-0813">Transport</keyword>
<evidence type="ECO:0000313" key="13">
    <source>
        <dbReference type="EMBL" id="ANI98735.1"/>
    </source>
</evidence>
<dbReference type="RefSeq" id="WP_068947744.1">
    <property type="nucleotide sequence ID" value="NZ_CP015922.1"/>
</dbReference>
<dbReference type="PANTHER" id="PTHR34501">
    <property type="entry name" value="PROTEIN YDDL-RELATED"/>
    <property type="match status" value="1"/>
</dbReference>
<protein>
    <recommendedName>
        <fullName evidence="12">Porin domain-containing protein</fullName>
    </recommendedName>
</protein>
<dbReference type="Pfam" id="PF13609">
    <property type="entry name" value="Porin_4"/>
    <property type="match status" value="1"/>
</dbReference>
<keyword evidence="9" id="KW-0472">Membrane</keyword>
<keyword evidence="8" id="KW-0626">Porin</keyword>
<proteinExistence type="predicted"/>
<comment type="subcellular location">
    <subcellularLocation>
        <location evidence="1">Cell outer membrane</location>
        <topology evidence="1">Multi-pass membrane protein</topology>
    </subcellularLocation>
</comment>
<dbReference type="Proteomes" id="UP000078463">
    <property type="component" value="Chromosome"/>
</dbReference>
<feature type="signal peptide" evidence="11">
    <location>
        <begin position="1"/>
        <end position="20"/>
    </location>
</feature>
<evidence type="ECO:0000256" key="4">
    <source>
        <dbReference type="ARBA" id="ARBA00022452"/>
    </source>
</evidence>
<dbReference type="InterPro" id="IPR001702">
    <property type="entry name" value="Porin_Gram-ve"/>
</dbReference>
<sequence length="390" mass="40737">MKKSLFAVAALSAIAGAAQAQSSVTVYGIVDVGFIGINERATAGATTTKGTVNTFGSSAEQSSRLGFKGTEDLGGGSSAFFTLETGLNADNSTLSAFNTRQAFAGYKKNGIGNVAFGTQYTPIHNAAGLTDPGQLNNMIGNVIFATTPQANGNTSPFATNPSIGSGQTDAYTVRTSNTLTATTDTFAGFQGTALYTLNNQNQTVTATSAGGTTNNSGWGLGLNYTWNKLLVTANYQAFKSLSPTSSATTVTLYGITGGTNVNDQQSYFAATYDFGILKAYAQYVSRKATAALNSGYYAKRTAEQIGVRSFITPTIEAWASGGMGKVNAYGQGEPNTSFTAWQLGSNYWLSKRTNLYAIYGQSQASNVTSVAGTQYSYGGSNYAIGLRHTF</sequence>